<proteinExistence type="predicted"/>
<gene>
    <name evidence="2" type="ORF">AL399_00075</name>
    <name evidence="3" type="ORF">AL399_00345</name>
</gene>
<feature type="compositionally biased region" description="Pro residues" evidence="1">
    <location>
        <begin position="26"/>
        <end position="38"/>
    </location>
</feature>
<dbReference type="Proteomes" id="UP000054172">
    <property type="component" value="Unassembled WGS sequence"/>
</dbReference>
<accession>A0A0Q4BAQ4</accession>
<comment type="caution">
    <text evidence="3">The sequence shown here is derived from an EMBL/GenBank/DDBJ whole genome shotgun (WGS) entry which is preliminary data.</text>
</comment>
<keyword evidence="4" id="KW-1185">Reference proteome</keyword>
<evidence type="ECO:0000313" key="4">
    <source>
        <dbReference type="Proteomes" id="UP000054172"/>
    </source>
</evidence>
<dbReference type="PATRIC" id="fig|1702214.3.peg.197"/>
<organism evidence="3 4">
    <name type="scientific">Candidatus [Bacteroides] periocalifornicus</name>
    <dbReference type="NCBI Taxonomy" id="1702214"/>
    <lineage>
        <taxon>Bacteria</taxon>
        <taxon>Pseudomonadati</taxon>
        <taxon>Bacteroidota</taxon>
    </lineage>
</organism>
<evidence type="ECO:0000313" key="3">
    <source>
        <dbReference type="EMBL" id="KQM09703.1"/>
    </source>
</evidence>
<feature type="region of interest" description="Disordered" evidence="1">
    <location>
        <begin position="18"/>
        <end position="45"/>
    </location>
</feature>
<protein>
    <submittedName>
        <fullName evidence="3">Uncharacterized protein</fullName>
    </submittedName>
</protein>
<evidence type="ECO:0000313" key="2">
    <source>
        <dbReference type="EMBL" id="KQM09665.1"/>
    </source>
</evidence>
<sequence length="252" mass="27578">MLCIASIAGLSLLASCSKETKKEEPTPQPQPKPQPQPQPGDHTYKNAGVWSPAKFAAVTMGASIIDLQDKAKGLEVLGKLFAQYKGLIPTITDEMVKGHLEDAGNLIDLLKDAKFDLKQDGKLEITGLAGVANPVVGTWFDNNVDALGGFLYSAKLPELDAKYTHGLAGLILQRMFRENAKVQKTKSGNFLLLMLQDDILLEYAKRYENPPAGEAETPEQKVARETHYKNCQKAANGMMKNAQAGFYFLPKK</sequence>
<reference evidence="3 4" key="1">
    <citation type="submission" date="2015-08" db="EMBL/GenBank/DDBJ databases">
        <title>Candidatus Bacteriodes Periocalifornicus.</title>
        <authorList>
            <person name="McLean J.S."/>
            <person name="Kelley S."/>
        </authorList>
    </citation>
    <scope>NUCLEOTIDE SEQUENCE [LARGE SCALE GENOMIC DNA]</scope>
    <source>
        <strain evidence="3">12B</strain>
    </source>
</reference>
<dbReference type="EMBL" id="LIIK01000001">
    <property type="protein sequence ID" value="KQM09665.1"/>
    <property type="molecule type" value="Genomic_DNA"/>
</dbReference>
<dbReference type="EMBL" id="LIIK01000001">
    <property type="protein sequence ID" value="KQM09703.1"/>
    <property type="molecule type" value="Genomic_DNA"/>
</dbReference>
<name>A0A0Q4BAQ4_9BACT</name>
<evidence type="ECO:0000256" key="1">
    <source>
        <dbReference type="SAM" id="MobiDB-lite"/>
    </source>
</evidence>
<dbReference type="AlphaFoldDB" id="A0A0Q4BAQ4"/>